<sequence>MLEETKDGEKKRQQIGCVKNNLSYTCEANEDPLLKQLAENYTIGRSFREGVSISSDQLSTLTSYLIVGALLTYINGKKVGGGSNEP</sequence>
<evidence type="ECO:0000313" key="1">
    <source>
        <dbReference type="Proteomes" id="UP000887565"/>
    </source>
</evidence>
<accession>A0A915ICU1</accession>
<keyword evidence="1" id="KW-1185">Reference proteome</keyword>
<evidence type="ECO:0000313" key="2">
    <source>
        <dbReference type="WBParaSite" id="nRc.2.0.1.t12000-RA"/>
    </source>
</evidence>
<protein>
    <submittedName>
        <fullName evidence="2">Uncharacterized protein</fullName>
    </submittedName>
</protein>
<organism evidence="1 2">
    <name type="scientific">Romanomermis culicivorax</name>
    <name type="common">Nematode worm</name>
    <dbReference type="NCBI Taxonomy" id="13658"/>
    <lineage>
        <taxon>Eukaryota</taxon>
        <taxon>Metazoa</taxon>
        <taxon>Ecdysozoa</taxon>
        <taxon>Nematoda</taxon>
        <taxon>Enoplea</taxon>
        <taxon>Dorylaimia</taxon>
        <taxon>Mermithida</taxon>
        <taxon>Mermithoidea</taxon>
        <taxon>Mermithidae</taxon>
        <taxon>Romanomermis</taxon>
    </lineage>
</organism>
<proteinExistence type="predicted"/>
<dbReference type="AlphaFoldDB" id="A0A915ICU1"/>
<dbReference type="Proteomes" id="UP000887565">
    <property type="component" value="Unplaced"/>
</dbReference>
<name>A0A915ICU1_ROMCU</name>
<reference evidence="2" key="1">
    <citation type="submission" date="2022-11" db="UniProtKB">
        <authorList>
            <consortium name="WormBaseParasite"/>
        </authorList>
    </citation>
    <scope>IDENTIFICATION</scope>
</reference>
<dbReference type="WBParaSite" id="nRc.2.0.1.t12000-RA">
    <property type="protein sequence ID" value="nRc.2.0.1.t12000-RA"/>
    <property type="gene ID" value="nRc.2.0.1.g12000"/>
</dbReference>